<feature type="compositionally biased region" description="Basic and acidic residues" evidence="1">
    <location>
        <begin position="168"/>
        <end position="179"/>
    </location>
</feature>
<reference evidence="2 3" key="1">
    <citation type="submission" date="2021-08" db="EMBL/GenBank/DDBJ databases">
        <title>Draft Genome Sequence of Phanerochaete sordida strain YK-624.</title>
        <authorList>
            <person name="Mori T."/>
            <person name="Dohra H."/>
            <person name="Suzuki T."/>
            <person name="Kawagishi H."/>
            <person name="Hirai H."/>
        </authorList>
    </citation>
    <scope>NUCLEOTIDE SEQUENCE [LARGE SCALE GENOMIC DNA]</scope>
    <source>
        <strain evidence="2 3">YK-624</strain>
    </source>
</reference>
<feature type="compositionally biased region" description="Polar residues" evidence="1">
    <location>
        <begin position="308"/>
        <end position="327"/>
    </location>
</feature>
<accession>A0A9P3LJI8</accession>
<dbReference type="Proteomes" id="UP000703269">
    <property type="component" value="Unassembled WGS sequence"/>
</dbReference>
<organism evidence="2 3">
    <name type="scientific">Phanerochaete sordida</name>
    <dbReference type="NCBI Taxonomy" id="48140"/>
    <lineage>
        <taxon>Eukaryota</taxon>
        <taxon>Fungi</taxon>
        <taxon>Dikarya</taxon>
        <taxon>Basidiomycota</taxon>
        <taxon>Agaricomycotina</taxon>
        <taxon>Agaricomycetes</taxon>
        <taxon>Polyporales</taxon>
        <taxon>Phanerochaetaceae</taxon>
        <taxon>Phanerochaete</taxon>
    </lineage>
</organism>
<evidence type="ECO:0000313" key="2">
    <source>
        <dbReference type="EMBL" id="GJE97420.1"/>
    </source>
</evidence>
<feature type="region of interest" description="Disordered" evidence="1">
    <location>
        <begin position="267"/>
        <end position="329"/>
    </location>
</feature>
<evidence type="ECO:0000313" key="3">
    <source>
        <dbReference type="Proteomes" id="UP000703269"/>
    </source>
</evidence>
<dbReference type="AlphaFoldDB" id="A0A9P3LJI8"/>
<feature type="compositionally biased region" description="Basic and acidic residues" evidence="1">
    <location>
        <begin position="189"/>
        <end position="200"/>
    </location>
</feature>
<protein>
    <submittedName>
        <fullName evidence="2">Uncharacterized protein</fullName>
    </submittedName>
</protein>
<proteinExistence type="predicted"/>
<sequence length="554" mass="60139">MPDDNQLDNVPLAHNTSPELVAPNPDDPFTDPSIDSPEEHEPLEETKKGGGVVINSYFAFQAHVVRHILTLEIAQNLSALNKLNQIAGYIWRTFDDDTKTKWQERLKLMEARCMEETGHKLTGHLPKYTLDLKPEEIAAPELVQTAFCRYNKCAHGADCAAGAAAALKDPKQPKSEEERKRRKRKNARSRAEATEEDSPRARKRARAGAAVGEENEDPGRKPRQRRSASSRSSSSASENDELFDLEALALVQAPCLSLDAGKTSSRLPLTGSSSHNATQPSNFPAHYSPEPRPSRGAGEASLRVPHVDSSSRSATQHSTFSARQSSAPRFFRTSRGVGEAFSGIHHTGSPFRSATQPSPFPAYHSPEPQLQPASPYAASDAFTDPSTAWQGSSSMHDAAYATPLNSAFATTNSPQLPEDCFVFGASGCGFVFDFARGLNFECDPEIVQKALYDLGSTMYVEAPDAYAHYDVGIPTPVEAVGYSAPPSPWAPSSPDSDPYLGFQPRLLEQQPPSCHAPWTAPLLGVQYDTNAEAFPMTGGYHSAPKQPFLLGGGY</sequence>
<feature type="region of interest" description="Disordered" evidence="1">
    <location>
        <begin position="164"/>
        <end position="239"/>
    </location>
</feature>
<feature type="compositionally biased region" description="Polar residues" evidence="1">
    <location>
        <begin position="267"/>
        <end position="282"/>
    </location>
</feature>
<gene>
    <name evidence="2" type="ORF">PsYK624_136380</name>
</gene>
<evidence type="ECO:0000256" key="1">
    <source>
        <dbReference type="SAM" id="MobiDB-lite"/>
    </source>
</evidence>
<comment type="caution">
    <text evidence="2">The sequence shown here is derived from an EMBL/GenBank/DDBJ whole genome shotgun (WGS) entry which is preliminary data.</text>
</comment>
<dbReference type="EMBL" id="BPQB01000071">
    <property type="protein sequence ID" value="GJE97420.1"/>
    <property type="molecule type" value="Genomic_DNA"/>
</dbReference>
<feature type="region of interest" description="Disordered" evidence="1">
    <location>
        <begin position="1"/>
        <end position="45"/>
    </location>
</feature>
<name>A0A9P3LJI8_9APHY</name>
<feature type="region of interest" description="Disordered" evidence="1">
    <location>
        <begin position="346"/>
        <end position="382"/>
    </location>
</feature>
<keyword evidence="3" id="KW-1185">Reference proteome</keyword>